<dbReference type="AlphaFoldDB" id="A0A4Z2E7K1"/>
<name>A0A4Z2E7K1_9TELE</name>
<proteinExistence type="predicted"/>
<dbReference type="EMBL" id="SRLO01014318">
    <property type="protein sequence ID" value="TNN24769.1"/>
    <property type="molecule type" value="Genomic_DNA"/>
</dbReference>
<dbReference type="Proteomes" id="UP000314294">
    <property type="component" value="Unassembled WGS sequence"/>
</dbReference>
<accession>A0A4Z2E7K1</accession>
<evidence type="ECO:0000313" key="2">
    <source>
        <dbReference type="Proteomes" id="UP000314294"/>
    </source>
</evidence>
<gene>
    <name evidence="1" type="ORF">EYF80_065104</name>
</gene>
<comment type="caution">
    <text evidence="1">The sequence shown here is derived from an EMBL/GenBank/DDBJ whole genome shotgun (WGS) entry which is preliminary data.</text>
</comment>
<sequence>MPAPQVLVGLARLHLQEAQHRRVVGQLHPPLTGQADVLRQVIHRRCRETEVRGQRSEVK</sequence>
<organism evidence="1 2">
    <name type="scientific">Liparis tanakae</name>
    <name type="common">Tanaka's snailfish</name>
    <dbReference type="NCBI Taxonomy" id="230148"/>
    <lineage>
        <taxon>Eukaryota</taxon>
        <taxon>Metazoa</taxon>
        <taxon>Chordata</taxon>
        <taxon>Craniata</taxon>
        <taxon>Vertebrata</taxon>
        <taxon>Euteleostomi</taxon>
        <taxon>Actinopterygii</taxon>
        <taxon>Neopterygii</taxon>
        <taxon>Teleostei</taxon>
        <taxon>Neoteleostei</taxon>
        <taxon>Acanthomorphata</taxon>
        <taxon>Eupercaria</taxon>
        <taxon>Perciformes</taxon>
        <taxon>Cottioidei</taxon>
        <taxon>Cottales</taxon>
        <taxon>Liparidae</taxon>
        <taxon>Liparis</taxon>
    </lineage>
</organism>
<keyword evidence="2" id="KW-1185">Reference proteome</keyword>
<reference evidence="1 2" key="1">
    <citation type="submission" date="2019-03" db="EMBL/GenBank/DDBJ databases">
        <title>First draft genome of Liparis tanakae, snailfish: a comprehensive survey of snailfish specific genes.</title>
        <authorList>
            <person name="Kim W."/>
            <person name="Song I."/>
            <person name="Jeong J.-H."/>
            <person name="Kim D."/>
            <person name="Kim S."/>
            <person name="Ryu S."/>
            <person name="Song J.Y."/>
            <person name="Lee S.K."/>
        </authorList>
    </citation>
    <scope>NUCLEOTIDE SEQUENCE [LARGE SCALE GENOMIC DNA]</scope>
    <source>
        <tissue evidence="1">Muscle</tissue>
    </source>
</reference>
<evidence type="ECO:0000313" key="1">
    <source>
        <dbReference type="EMBL" id="TNN24769.1"/>
    </source>
</evidence>
<protein>
    <submittedName>
        <fullName evidence="1">Uncharacterized protein</fullName>
    </submittedName>
</protein>